<dbReference type="AlphaFoldDB" id="A0A923EBE8"/>
<protein>
    <submittedName>
        <fullName evidence="1">Uncharacterized protein</fullName>
    </submittedName>
</protein>
<dbReference type="Proteomes" id="UP000563151">
    <property type="component" value="Unassembled WGS sequence"/>
</dbReference>
<gene>
    <name evidence="1" type="ORF">HGG79_12800</name>
</gene>
<name>A0A923EBE8_CLOTT</name>
<organism evidence="1 2">
    <name type="scientific">Clostridium tetanomorphum</name>
    <dbReference type="NCBI Taxonomy" id="1553"/>
    <lineage>
        <taxon>Bacteria</taxon>
        <taxon>Bacillati</taxon>
        <taxon>Bacillota</taxon>
        <taxon>Clostridia</taxon>
        <taxon>Eubacteriales</taxon>
        <taxon>Clostridiaceae</taxon>
        <taxon>Clostridium</taxon>
    </lineage>
</organism>
<proteinExistence type="predicted"/>
<dbReference type="RefSeq" id="WP_156950235.1">
    <property type="nucleotide sequence ID" value="NZ_JAAZWO010000016.1"/>
</dbReference>
<reference evidence="1 2" key="1">
    <citation type="submission" date="2020-04" db="EMBL/GenBank/DDBJ databases">
        <title>Genomic insights into acetone-butanol-ethanol (ABE) fermentation by sequencing solventogenic clostridia strains.</title>
        <authorList>
            <person name="Brown S."/>
        </authorList>
    </citation>
    <scope>NUCLEOTIDE SEQUENCE [LARGE SCALE GENOMIC DNA]</scope>
    <source>
        <strain evidence="1 2">DJ011</strain>
    </source>
</reference>
<dbReference type="EMBL" id="JAAZWO010000016">
    <property type="protein sequence ID" value="MBC2398644.1"/>
    <property type="molecule type" value="Genomic_DNA"/>
</dbReference>
<comment type="caution">
    <text evidence="1">The sequence shown here is derived from an EMBL/GenBank/DDBJ whole genome shotgun (WGS) entry which is preliminary data.</text>
</comment>
<evidence type="ECO:0000313" key="2">
    <source>
        <dbReference type="Proteomes" id="UP000563151"/>
    </source>
</evidence>
<keyword evidence="2" id="KW-1185">Reference proteome</keyword>
<sequence>MKISKEQERYLSHTNKASINEAKVNSQWILNIYVQHVEDVYVFTRTKRFM</sequence>
<evidence type="ECO:0000313" key="1">
    <source>
        <dbReference type="EMBL" id="MBC2398644.1"/>
    </source>
</evidence>
<accession>A0A923EBE8</accession>